<evidence type="ECO:0000259" key="7">
    <source>
        <dbReference type="Pfam" id="PF00150"/>
    </source>
</evidence>
<dbReference type="Gene3D" id="3.20.20.80">
    <property type="entry name" value="Glycosidases"/>
    <property type="match status" value="1"/>
</dbReference>
<dbReference type="RefSeq" id="WP_209144267.1">
    <property type="nucleotide sequence ID" value="NZ_JAGHKP010000001.1"/>
</dbReference>
<comment type="caution">
    <text evidence="9">The sequence shown here is derived from an EMBL/GenBank/DDBJ whole genome shotgun (WGS) entry which is preliminary data.</text>
</comment>
<dbReference type="PANTHER" id="PTHR31451">
    <property type="match status" value="1"/>
</dbReference>
<proteinExistence type="inferred from homology"/>
<dbReference type="EC" id="3.2.1.78" evidence="2"/>
<dbReference type="InterPro" id="IPR032260">
    <property type="entry name" value="DUF5060"/>
</dbReference>
<evidence type="ECO:0000256" key="2">
    <source>
        <dbReference type="ARBA" id="ARBA00012706"/>
    </source>
</evidence>
<dbReference type="SUPFAM" id="SSF51445">
    <property type="entry name" value="(Trans)glycosidases"/>
    <property type="match status" value="1"/>
</dbReference>
<accession>A0ABS3YAS5</accession>
<dbReference type="Gene3D" id="2.60.40.10">
    <property type="entry name" value="Immunoglobulins"/>
    <property type="match status" value="1"/>
</dbReference>
<feature type="domain" description="Glycoside hydrolase family 5" evidence="7">
    <location>
        <begin position="177"/>
        <end position="397"/>
    </location>
</feature>
<keyword evidence="10" id="KW-1185">Reference proteome</keyword>
<comment type="catalytic activity">
    <reaction evidence="1">
        <text>Random hydrolysis of (1-&gt;4)-beta-D-mannosidic linkages in mannans, galactomannans and glucomannans.</text>
        <dbReference type="EC" id="3.2.1.78"/>
    </reaction>
</comment>
<dbReference type="InterPro" id="IPR013783">
    <property type="entry name" value="Ig-like_fold"/>
</dbReference>
<evidence type="ECO:0000256" key="1">
    <source>
        <dbReference type="ARBA" id="ARBA00001678"/>
    </source>
</evidence>
<organism evidence="9 10">
    <name type="scientific">Chitinophaga chungangae</name>
    <dbReference type="NCBI Taxonomy" id="2821488"/>
    <lineage>
        <taxon>Bacteria</taxon>
        <taxon>Pseudomonadati</taxon>
        <taxon>Bacteroidota</taxon>
        <taxon>Chitinophagia</taxon>
        <taxon>Chitinophagales</taxon>
        <taxon>Chitinophagaceae</taxon>
        <taxon>Chitinophaga</taxon>
    </lineage>
</organism>
<dbReference type="Pfam" id="PF00150">
    <property type="entry name" value="Cellulase"/>
    <property type="match status" value="1"/>
</dbReference>
<dbReference type="Pfam" id="PF16586">
    <property type="entry name" value="DUF5060"/>
    <property type="match status" value="1"/>
</dbReference>
<reference evidence="10" key="1">
    <citation type="submission" date="2021-03" db="EMBL/GenBank/DDBJ databases">
        <title>Assistant Professor.</title>
        <authorList>
            <person name="Huq M.A."/>
        </authorList>
    </citation>
    <scope>NUCLEOTIDE SEQUENCE [LARGE SCALE GENOMIC DNA]</scope>
    <source>
        <strain evidence="10">MAH-28</strain>
    </source>
</reference>
<feature type="signal peptide" evidence="6">
    <location>
        <begin position="1"/>
        <end position="20"/>
    </location>
</feature>
<keyword evidence="3 5" id="KW-0378">Hydrolase</keyword>
<dbReference type="Proteomes" id="UP000679126">
    <property type="component" value="Unassembled WGS sequence"/>
</dbReference>
<sequence length="559" mass="64078">MKKTVLITLGIILCSFYSIAQSMIISAKPAAKSAEQYRKAEWDIDLRADFRNPYLQEEVLLDMELVTPSGKKLSLPCYYESGQGGGISRWKARFAPQETGKYRYSFSLKQNGRPAFATKENTFSARATKDKGILHAHDSWSFRFDNGELFRGVGENICWESRANDDSRFFKALHEQPKYNYEYMLRSLASHGGNYFRTWICSWNLPLDWKTGINNHRYHDSQEYFHPEAIQKMDRMVNLSDSLGLYIMLTLGAGTHDARQGRYAVSSREFFTDEKAKAQYRNRLRFIVARWGYSPAIGAWEFFNEIDNVQFRDRNNPISAASIAQWHTEMSQYLKSIDPYEHLVTTSISHRDLEGLNSIPDIDFNQKHIYKNNRALPTTIVKYSEEFGKPYVIGEYGYEYDWQKDFNQFADSMDSDFKRGMWYGLFVPTPVLPLSWWWEFFDDRGTDAYIARVRTVLDDMTRAGKGAFAHASAVSSAKETEVYAVKCGNSTYVYVYNPTTSAVSANVSIVSPGTQAPQWRTYDCESGRFGTLKGSRSAENAVAGIQLAPNTDMVLILDK</sequence>
<evidence type="ECO:0000256" key="4">
    <source>
        <dbReference type="ARBA" id="ARBA00023295"/>
    </source>
</evidence>
<dbReference type="InterPro" id="IPR017853">
    <property type="entry name" value="GH"/>
</dbReference>
<dbReference type="EMBL" id="JAGHKP010000001">
    <property type="protein sequence ID" value="MBO9151759.1"/>
    <property type="molecule type" value="Genomic_DNA"/>
</dbReference>
<evidence type="ECO:0000256" key="3">
    <source>
        <dbReference type="ARBA" id="ARBA00022801"/>
    </source>
</evidence>
<keyword evidence="4 5" id="KW-0326">Glycosidase</keyword>
<evidence type="ECO:0000313" key="9">
    <source>
        <dbReference type="EMBL" id="MBO9151759.1"/>
    </source>
</evidence>
<feature type="chain" id="PRO_5046385598" description="mannan endo-1,4-beta-mannosidase" evidence="6">
    <location>
        <begin position="21"/>
        <end position="559"/>
    </location>
</feature>
<evidence type="ECO:0000313" key="10">
    <source>
        <dbReference type="Proteomes" id="UP000679126"/>
    </source>
</evidence>
<evidence type="ECO:0000259" key="8">
    <source>
        <dbReference type="Pfam" id="PF16586"/>
    </source>
</evidence>
<protein>
    <recommendedName>
        <fullName evidence="2">mannan endo-1,4-beta-mannosidase</fullName>
        <ecNumber evidence="2">3.2.1.78</ecNumber>
    </recommendedName>
</protein>
<gene>
    <name evidence="9" type="ORF">J7I43_06035</name>
</gene>
<evidence type="ECO:0000256" key="5">
    <source>
        <dbReference type="RuleBase" id="RU361153"/>
    </source>
</evidence>
<dbReference type="InterPro" id="IPR001547">
    <property type="entry name" value="Glyco_hydro_5"/>
</dbReference>
<feature type="domain" description="DUF5060" evidence="8">
    <location>
        <begin position="34"/>
        <end position="107"/>
    </location>
</feature>
<keyword evidence="6" id="KW-0732">Signal</keyword>
<name>A0ABS3YAS5_9BACT</name>
<evidence type="ECO:0000256" key="6">
    <source>
        <dbReference type="SAM" id="SignalP"/>
    </source>
</evidence>
<dbReference type="InterPro" id="IPR045053">
    <property type="entry name" value="MAN-like"/>
</dbReference>
<comment type="similarity">
    <text evidence="5">Belongs to the glycosyl hydrolase 5 (cellulase A) family.</text>
</comment>